<dbReference type="SUPFAM" id="SSF49879">
    <property type="entry name" value="SMAD/FHA domain"/>
    <property type="match status" value="1"/>
</dbReference>
<reference evidence="3" key="1">
    <citation type="submission" date="2023-10" db="EMBL/GenBank/DDBJ databases">
        <authorList>
            <person name="Chen Y."/>
            <person name="Shah S."/>
            <person name="Dougan E. K."/>
            <person name="Thang M."/>
            <person name="Chan C."/>
        </authorList>
    </citation>
    <scope>NUCLEOTIDE SEQUENCE [LARGE SCALE GENOMIC DNA]</scope>
</reference>
<evidence type="ECO:0000313" key="4">
    <source>
        <dbReference type="Proteomes" id="UP001189429"/>
    </source>
</evidence>
<organism evidence="3 4">
    <name type="scientific">Prorocentrum cordatum</name>
    <dbReference type="NCBI Taxonomy" id="2364126"/>
    <lineage>
        <taxon>Eukaryota</taxon>
        <taxon>Sar</taxon>
        <taxon>Alveolata</taxon>
        <taxon>Dinophyceae</taxon>
        <taxon>Prorocentrales</taxon>
        <taxon>Prorocentraceae</taxon>
        <taxon>Prorocentrum</taxon>
    </lineage>
</organism>
<evidence type="ECO:0000256" key="1">
    <source>
        <dbReference type="SAM" id="MobiDB-lite"/>
    </source>
</evidence>
<feature type="region of interest" description="Disordered" evidence="1">
    <location>
        <begin position="90"/>
        <end position="109"/>
    </location>
</feature>
<dbReference type="InterPro" id="IPR000253">
    <property type="entry name" value="FHA_dom"/>
</dbReference>
<proteinExistence type="predicted"/>
<evidence type="ECO:0000259" key="2">
    <source>
        <dbReference type="PROSITE" id="PS50006"/>
    </source>
</evidence>
<dbReference type="PROSITE" id="PS50006">
    <property type="entry name" value="FHA_DOMAIN"/>
    <property type="match status" value="1"/>
</dbReference>
<sequence>VAVTGAIIGRSCPDLDALCRDDPPARLAQAHCKIKSEEDRFFICDMGTSDEGTTLDGFAVHDDWVGPLQNGSLLTLGPLRIKIQLSDMAKSTPLQGGAPKRGAVDDDEG</sequence>
<dbReference type="Pfam" id="PF00498">
    <property type="entry name" value="FHA"/>
    <property type="match status" value="1"/>
</dbReference>
<dbReference type="CDD" id="cd00060">
    <property type="entry name" value="FHA"/>
    <property type="match status" value="1"/>
</dbReference>
<protein>
    <recommendedName>
        <fullName evidence="2">FHA domain-containing protein</fullName>
    </recommendedName>
</protein>
<dbReference type="InterPro" id="IPR008984">
    <property type="entry name" value="SMAD_FHA_dom_sf"/>
</dbReference>
<keyword evidence="4" id="KW-1185">Reference proteome</keyword>
<evidence type="ECO:0000313" key="3">
    <source>
        <dbReference type="EMBL" id="CAK0801060.1"/>
    </source>
</evidence>
<feature type="domain" description="FHA" evidence="2">
    <location>
        <begin position="6"/>
        <end position="60"/>
    </location>
</feature>
<dbReference type="Proteomes" id="UP001189429">
    <property type="component" value="Unassembled WGS sequence"/>
</dbReference>
<name>A0ABN9Q9E5_9DINO</name>
<comment type="caution">
    <text evidence="3">The sequence shown here is derived from an EMBL/GenBank/DDBJ whole genome shotgun (WGS) entry which is preliminary data.</text>
</comment>
<accession>A0ABN9Q9E5</accession>
<dbReference type="Gene3D" id="2.60.200.20">
    <property type="match status" value="1"/>
</dbReference>
<gene>
    <name evidence="3" type="ORF">PCOR1329_LOCUS9047</name>
</gene>
<dbReference type="EMBL" id="CAUYUJ010002502">
    <property type="protein sequence ID" value="CAK0801060.1"/>
    <property type="molecule type" value="Genomic_DNA"/>
</dbReference>
<feature type="non-terminal residue" evidence="3">
    <location>
        <position position="1"/>
    </location>
</feature>
<feature type="non-terminal residue" evidence="3">
    <location>
        <position position="109"/>
    </location>
</feature>